<keyword evidence="10" id="KW-1185">Reference proteome</keyword>
<dbReference type="GO" id="GO:0097363">
    <property type="term" value="F:protein O-acetylglucosaminyltransferase activity"/>
    <property type="evidence" value="ECO:0007669"/>
    <property type="project" value="TreeGrafter"/>
</dbReference>
<dbReference type="GO" id="GO:0035269">
    <property type="term" value="P:protein O-linked glycosylation via mannose"/>
    <property type="evidence" value="ECO:0007669"/>
    <property type="project" value="TreeGrafter"/>
</dbReference>
<keyword evidence="5" id="KW-1133">Transmembrane helix</keyword>
<sequence>MCDKLYLLNGIVYIVSDHPSAIPDLRFIYSTGAYIEEGNPSPDSRLPTSEDIQVISTKTAARLFGTGAHVIDGVSFLVNDPPHITHYYHWAAELWFGFWRTYTSLDLVISAEGNSTLPPARRILFRHLDNHHWRDYASMNQWVLRSSFPSAVMEFKDGWFDRAEMGRAFVFERVIVADRSSAMLSYNYARYQRTAGAPNALPGGMNWWQPIRNNVVQFAGLHSETGGGTTKTPVITYISRQKWGRRMLIPEHHDRLVKALYKLRDDYGYEVNVVNAESMSRKDQIRLAARTTIMMGVHGNGLTSLLWMKPNPRSTVMEFFYPQGFAHDYEYTTRALGMVHYGFWDAEHFTSPSLPIPRYVDGFQGNEIPINADAVVNLCIHRLSLEEEVDD</sequence>
<evidence type="ECO:0000256" key="3">
    <source>
        <dbReference type="ARBA" id="ARBA00022679"/>
    </source>
</evidence>
<dbReference type="Proteomes" id="UP000807469">
    <property type="component" value="Unassembled WGS sequence"/>
</dbReference>
<feature type="domain" description="Glycosyltransferase 61 catalytic" evidence="8">
    <location>
        <begin position="146"/>
        <end position="311"/>
    </location>
</feature>
<name>A0A9P5ZGA0_9AGAR</name>
<evidence type="ECO:0000256" key="7">
    <source>
        <dbReference type="ARBA" id="ARBA00023180"/>
    </source>
</evidence>
<dbReference type="GO" id="GO:0005783">
    <property type="term" value="C:endoplasmic reticulum"/>
    <property type="evidence" value="ECO:0007669"/>
    <property type="project" value="TreeGrafter"/>
</dbReference>
<gene>
    <name evidence="9" type="ORF">BDN70DRAFT_970009</name>
</gene>
<evidence type="ECO:0000259" key="8">
    <source>
        <dbReference type="Pfam" id="PF04577"/>
    </source>
</evidence>
<dbReference type="Pfam" id="PF04577">
    <property type="entry name" value="Glyco_transf_61"/>
    <property type="match status" value="1"/>
</dbReference>
<dbReference type="GO" id="GO:0016020">
    <property type="term" value="C:membrane"/>
    <property type="evidence" value="ECO:0007669"/>
    <property type="project" value="UniProtKB-SubCell"/>
</dbReference>
<dbReference type="PANTHER" id="PTHR20961:SF38">
    <property type="entry name" value="PROTEIN O-LINKED-MANNOSE BETA-1,4-N-ACETYLGLUCOSAMINYLTRANSFERASE 2"/>
    <property type="match status" value="1"/>
</dbReference>
<evidence type="ECO:0000256" key="6">
    <source>
        <dbReference type="ARBA" id="ARBA00023136"/>
    </source>
</evidence>
<evidence type="ECO:0000313" key="10">
    <source>
        <dbReference type="Proteomes" id="UP000807469"/>
    </source>
</evidence>
<evidence type="ECO:0000313" key="9">
    <source>
        <dbReference type="EMBL" id="KAF9485879.1"/>
    </source>
</evidence>
<keyword evidence="6" id="KW-0472">Membrane</keyword>
<protein>
    <recommendedName>
        <fullName evidence="8">Glycosyltransferase 61 catalytic domain-containing protein</fullName>
    </recommendedName>
</protein>
<organism evidence="9 10">
    <name type="scientific">Pholiota conissans</name>
    <dbReference type="NCBI Taxonomy" id="109636"/>
    <lineage>
        <taxon>Eukaryota</taxon>
        <taxon>Fungi</taxon>
        <taxon>Dikarya</taxon>
        <taxon>Basidiomycota</taxon>
        <taxon>Agaricomycotina</taxon>
        <taxon>Agaricomycetes</taxon>
        <taxon>Agaricomycetidae</taxon>
        <taxon>Agaricales</taxon>
        <taxon>Agaricineae</taxon>
        <taxon>Strophariaceae</taxon>
        <taxon>Pholiota</taxon>
    </lineage>
</organism>
<keyword evidence="7" id="KW-0325">Glycoprotein</keyword>
<dbReference type="OrthoDB" id="529273at2759"/>
<dbReference type="InterPro" id="IPR007657">
    <property type="entry name" value="Glycosyltransferase_61"/>
</dbReference>
<keyword evidence="2" id="KW-0328">Glycosyltransferase</keyword>
<dbReference type="AlphaFoldDB" id="A0A9P5ZGA0"/>
<keyword evidence="4" id="KW-0812">Transmembrane</keyword>
<accession>A0A9P5ZGA0</accession>
<evidence type="ECO:0000256" key="1">
    <source>
        <dbReference type="ARBA" id="ARBA00004167"/>
    </source>
</evidence>
<reference evidence="9" key="1">
    <citation type="submission" date="2020-11" db="EMBL/GenBank/DDBJ databases">
        <authorList>
            <consortium name="DOE Joint Genome Institute"/>
            <person name="Ahrendt S."/>
            <person name="Riley R."/>
            <person name="Andreopoulos W."/>
            <person name="Labutti K."/>
            <person name="Pangilinan J."/>
            <person name="Ruiz-Duenas F.J."/>
            <person name="Barrasa J.M."/>
            <person name="Sanchez-Garcia M."/>
            <person name="Camarero S."/>
            <person name="Miyauchi S."/>
            <person name="Serrano A."/>
            <person name="Linde D."/>
            <person name="Babiker R."/>
            <person name="Drula E."/>
            <person name="Ayuso-Fernandez I."/>
            <person name="Pacheco R."/>
            <person name="Padilla G."/>
            <person name="Ferreira P."/>
            <person name="Barriuso J."/>
            <person name="Kellner H."/>
            <person name="Castanera R."/>
            <person name="Alfaro M."/>
            <person name="Ramirez L."/>
            <person name="Pisabarro A.G."/>
            <person name="Kuo A."/>
            <person name="Tritt A."/>
            <person name="Lipzen A."/>
            <person name="He G."/>
            <person name="Yan M."/>
            <person name="Ng V."/>
            <person name="Cullen D."/>
            <person name="Martin F."/>
            <person name="Rosso M.-N."/>
            <person name="Henrissat B."/>
            <person name="Hibbett D."/>
            <person name="Martinez A.T."/>
            <person name="Grigoriev I.V."/>
        </authorList>
    </citation>
    <scope>NUCLEOTIDE SEQUENCE</scope>
    <source>
        <strain evidence="9">CIRM-BRFM 674</strain>
    </source>
</reference>
<comment type="subcellular location">
    <subcellularLocation>
        <location evidence="1">Membrane</location>
        <topology evidence="1">Single-pass membrane protein</topology>
    </subcellularLocation>
</comment>
<evidence type="ECO:0000256" key="4">
    <source>
        <dbReference type="ARBA" id="ARBA00022692"/>
    </source>
</evidence>
<proteinExistence type="predicted"/>
<dbReference type="EMBL" id="MU155133">
    <property type="protein sequence ID" value="KAF9485879.1"/>
    <property type="molecule type" value="Genomic_DNA"/>
</dbReference>
<keyword evidence="3" id="KW-0808">Transferase</keyword>
<dbReference type="InterPro" id="IPR049625">
    <property type="entry name" value="Glyco_transf_61_cat"/>
</dbReference>
<dbReference type="PANTHER" id="PTHR20961">
    <property type="entry name" value="GLYCOSYLTRANSFERASE"/>
    <property type="match status" value="1"/>
</dbReference>
<evidence type="ECO:0000256" key="2">
    <source>
        <dbReference type="ARBA" id="ARBA00022676"/>
    </source>
</evidence>
<evidence type="ECO:0000256" key="5">
    <source>
        <dbReference type="ARBA" id="ARBA00022989"/>
    </source>
</evidence>
<comment type="caution">
    <text evidence="9">The sequence shown here is derived from an EMBL/GenBank/DDBJ whole genome shotgun (WGS) entry which is preliminary data.</text>
</comment>